<evidence type="ECO:0000313" key="2">
    <source>
        <dbReference type="Proteomes" id="UP001341840"/>
    </source>
</evidence>
<protein>
    <submittedName>
        <fullName evidence="1">Uncharacterized protein</fullName>
    </submittedName>
</protein>
<evidence type="ECO:0000313" key="1">
    <source>
        <dbReference type="EMBL" id="MED6129570.1"/>
    </source>
</evidence>
<dbReference type="Proteomes" id="UP001341840">
    <property type="component" value="Unassembled WGS sequence"/>
</dbReference>
<name>A0ABU6S053_9FABA</name>
<reference evidence="1 2" key="1">
    <citation type="journal article" date="2023" name="Plants (Basel)">
        <title>Bridging the Gap: Combining Genomics and Transcriptomics Approaches to Understand Stylosanthes scabra, an Orphan Legume from the Brazilian Caatinga.</title>
        <authorList>
            <person name="Ferreira-Neto J.R.C."/>
            <person name="da Silva M.D."/>
            <person name="Binneck E."/>
            <person name="de Melo N.F."/>
            <person name="da Silva R.H."/>
            <person name="de Melo A.L.T.M."/>
            <person name="Pandolfi V."/>
            <person name="Bustamante F.O."/>
            <person name="Brasileiro-Vidal A.C."/>
            <person name="Benko-Iseppon A.M."/>
        </authorList>
    </citation>
    <scope>NUCLEOTIDE SEQUENCE [LARGE SCALE GENOMIC DNA]</scope>
    <source>
        <tissue evidence="1">Leaves</tissue>
    </source>
</reference>
<sequence length="185" mass="21599">MAKKESCQNVRRPRVLSEAEQALYGWADEEVFSQPSVVIVDMLPELCHEMRLTKGRVAEEDYVIEAAGPSDWLPFQAAEDKTHFLRVYTESFTHLGVRFHFTHFQRKVMTRCRVAASQLHINEWGFLRTFERVCFHFDFRPSWSGSFLTLLRSLSRNSNGTILRFSRFLVDDLFGFMMRVHPSSG</sequence>
<keyword evidence="2" id="KW-1185">Reference proteome</keyword>
<comment type="caution">
    <text evidence="1">The sequence shown here is derived from an EMBL/GenBank/DDBJ whole genome shotgun (WGS) entry which is preliminary data.</text>
</comment>
<dbReference type="EMBL" id="JASCZI010035667">
    <property type="protein sequence ID" value="MED6129570.1"/>
    <property type="molecule type" value="Genomic_DNA"/>
</dbReference>
<gene>
    <name evidence="1" type="ORF">PIB30_109187</name>
</gene>
<organism evidence="1 2">
    <name type="scientific">Stylosanthes scabra</name>
    <dbReference type="NCBI Taxonomy" id="79078"/>
    <lineage>
        <taxon>Eukaryota</taxon>
        <taxon>Viridiplantae</taxon>
        <taxon>Streptophyta</taxon>
        <taxon>Embryophyta</taxon>
        <taxon>Tracheophyta</taxon>
        <taxon>Spermatophyta</taxon>
        <taxon>Magnoliopsida</taxon>
        <taxon>eudicotyledons</taxon>
        <taxon>Gunneridae</taxon>
        <taxon>Pentapetalae</taxon>
        <taxon>rosids</taxon>
        <taxon>fabids</taxon>
        <taxon>Fabales</taxon>
        <taxon>Fabaceae</taxon>
        <taxon>Papilionoideae</taxon>
        <taxon>50 kb inversion clade</taxon>
        <taxon>dalbergioids sensu lato</taxon>
        <taxon>Dalbergieae</taxon>
        <taxon>Pterocarpus clade</taxon>
        <taxon>Stylosanthes</taxon>
    </lineage>
</organism>
<feature type="non-terminal residue" evidence="1">
    <location>
        <position position="185"/>
    </location>
</feature>
<proteinExistence type="predicted"/>
<accession>A0ABU6S053</accession>